<dbReference type="EMBL" id="JADINE010000034">
    <property type="protein sequence ID" value="MBO8407370.1"/>
    <property type="molecule type" value="Genomic_DNA"/>
</dbReference>
<keyword evidence="4 6" id="KW-0689">Ribosomal protein</keyword>
<evidence type="ECO:0000256" key="6">
    <source>
        <dbReference type="HAMAP-Rule" id="MF_01310"/>
    </source>
</evidence>
<dbReference type="GO" id="GO:0006412">
    <property type="term" value="P:translation"/>
    <property type="evidence" value="ECO:0007669"/>
    <property type="project" value="UniProtKB-UniRule"/>
</dbReference>
<dbReference type="InterPro" id="IPR001971">
    <property type="entry name" value="Ribosomal_uS11"/>
</dbReference>
<keyword evidence="5 6" id="KW-0687">Ribonucleoprotein</keyword>
<dbReference type="GO" id="GO:0003735">
    <property type="term" value="F:structural constituent of ribosome"/>
    <property type="evidence" value="ECO:0007669"/>
    <property type="project" value="InterPro"/>
</dbReference>
<dbReference type="Pfam" id="PF00411">
    <property type="entry name" value="Ribosomal_S11"/>
    <property type="match status" value="1"/>
</dbReference>
<accession>A0A940IB65</accession>
<dbReference type="Proteomes" id="UP000721442">
    <property type="component" value="Unassembled WGS sequence"/>
</dbReference>
<evidence type="ECO:0000256" key="3">
    <source>
        <dbReference type="ARBA" id="ARBA00022884"/>
    </source>
</evidence>
<dbReference type="GO" id="GO:1990904">
    <property type="term" value="C:ribonucleoprotein complex"/>
    <property type="evidence" value="ECO:0007669"/>
    <property type="project" value="UniProtKB-KW"/>
</dbReference>
<comment type="similarity">
    <text evidence="1 6">Belongs to the universal ribosomal protein uS11 family.</text>
</comment>
<dbReference type="InterPro" id="IPR019981">
    <property type="entry name" value="Ribosomal_uS11_bac-type"/>
</dbReference>
<organism evidence="7 8">
    <name type="scientific">Candidatus Enterousia excrementavium</name>
    <dbReference type="NCBI Taxonomy" id="2840789"/>
    <lineage>
        <taxon>Bacteria</taxon>
        <taxon>Pseudomonadati</taxon>
        <taxon>Pseudomonadota</taxon>
        <taxon>Alphaproteobacteria</taxon>
        <taxon>Candidatus Enterousia</taxon>
    </lineage>
</organism>
<evidence type="ECO:0000256" key="5">
    <source>
        <dbReference type="ARBA" id="ARBA00023274"/>
    </source>
</evidence>
<evidence type="ECO:0000256" key="1">
    <source>
        <dbReference type="ARBA" id="ARBA00006194"/>
    </source>
</evidence>
<dbReference type="InterPro" id="IPR036967">
    <property type="entry name" value="Ribosomal_uS11_sf"/>
</dbReference>
<dbReference type="HAMAP" id="MF_01310">
    <property type="entry name" value="Ribosomal_uS11"/>
    <property type="match status" value="1"/>
</dbReference>
<dbReference type="NCBIfam" id="NF003698">
    <property type="entry name" value="PRK05309.1"/>
    <property type="match status" value="1"/>
</dbReference>
<keyword evidence="2 6" id="KW-0699">rRNA-binding</keyword>
<dbReference type="PIRSF" id="PIRSF002131">
    <property type="entry name" value="Ribosomal_S11"/>
    <property type="match status" value="1"/>
</dbReference>
<keyword evidence="3 6" id="KW-0694">RNA-binding</keyword>
<dbReference type="AlphaFoldDB" id="A0A940IB65"/>
<dbReference type="GO" id="GO:0005840">
    <property type="term" value="C:ribosome"/>
    <property type="evidence" value="ECO:0007669"/>
    <property type="project" value="UniProtKB-KW"/>
</dbReference>
<name>A0A940IB65_9PROT</name>
<dbReference type="SUPFAM" id="SSF53137">
    <property type="entry name" value="Translational machinery components"/>
    <property type="match status" value="1"/>
</dbReference>
<dbReference type="GO" id="GO:0019843">
    <property type="term" value="F:rRNA binding"/>
    <property type="evidence" value="ECO:0007669"/>
    <property type="project" value="UniProtKB-UniRule"/>
</dbReference>
<reference evidence="7" key="2">
    <citation type="journal article" date="2021" name="PeerJ">
        <title>Extensive microbial diversity within the chicken gut microbiome revealed by metagenomics and culture.</title>
        <authorList>
            <person name="Gilroy R."/>
            <person name="Ravi A."/>
            <person name="Getino M."/>
            <person name="Pursley I."/>
            <person name="Horton D.L."/>
            <person name="Alikhan N.F."/>
            <person name="Baker D."/>
            <person name="Gharbi K."/>
            <person name="Hall N."/>
            <person name="Watson M."/>
            <person name="Adriaenssens E.M."/>
            <person name="Foster-Nyarko E."/>
            <person name="Jarju S."/>
            <person name="Secka A."/>
            <person name="Antonio M."/>
            <person name="Oren A."/>
            <person name="Chaudhuri R.R."/>
            <person name="La Ragione R."/>
            <person name="Hildebrand F."/>
            <person name="Pallen M.J."/>
        </authorList>
    </citation>
    <scope>NUCLEOTIDE SEQUENCE</scope>
    <source>
        <strain evidence="7">B1-16210</strain>
    </source>
</reference>
<protein>
    <recommendedName>
        <fullName evidence="6">Small ribosomal subunit protein uS11</fullName>
    </recommendedName>
</protein>
<evidence type="ECO:0000256" key="2">
    <source>
        <dbReference type="ARBA" id="ARBA00022730"/>
    </source>
</evidence>
<comment type="function">
    <text evidence="6">Located on the platform of the 30S subunit, it bridges several disparate RNA helices of the 16S rRNA. Forms part of the Shine-Dalgarno cleft in the 70S ribosome.</text>
</comment>
<comment type="subunit">
    <text evidence="6">Part of the 30S ribosomal subunit. Interacts with proteins S7 and S18. Binds to IF-3.</text>
</comment>
<dbReference type="Gene3D" id="3.30.420.80">
    <property type="entry name" value="Ribosomal protein S11"/>
    <property type="match status" value="1"/>
</dbReference>
<reference evidence="7" key="1">
    <citation type="submission" date="2020-10" db="EMBL/GenBank/DDBJ databases">
        <authorList>
            <person name="Gilroy R."/>
        </authorList>
    </citation>
    <scope>NUCLEOTIDE SEQUENCE</scope>
    <source>
        <strain evidence="7">B1-16210</strain>
    </source>
</reference>
<dbReference type="NCBIfam" id="TIGR03632">
    <property type="entry name" value="uS11_bact"/>
    <property type="match status" value="1"/>
</dbReference>
<sequence>MAVTKAKKKVVKKVSHGIAHVVATNNNTRITITDQSGAVLTWATAGANNFKGAKKSTPYAATVVADAVGKKVAEMGMKTVDVLMRGIGQGRESAVRGLANAGLIVQSITDTTRIPHNGCRPKKVRRV</sequence>
<proteinExistence type="inferred from homology"/>
<evidence type="ECO:0000313" key="7">
    <source>
        <dbReference type="EMBL" id="MBO8407370.1"/>
    </source>
</evidence>
<evidence type="ECO:0000256" key="4">
    <source>
        <dbReference type="ARBA" id="ARBA00022980"/>
    </source>
</evidence>
<comment type="caution">
    <text evidence="7">The sequence shown here is derived from an EMBL/GenBank/DDBJ whole genome shotgun (WGS) entry which is preliminary data.</text>
</comment>
<evidence type="ECO:0000313" key="8">
    <source>
        <dbReference type="Proteomes" id="UP000721442"/>
    </source>
</evidence>
<dbReference type="PANTHER" id="PTHR11759">
    <property type="entry name" value="40S RIBOSOMAL PROTEIN S14/30S RIBOSOMAL PROTEIN S11"/>
    <property type="match status" value="1"/>
</dbReference>
<gene>
    <name evidence="6 7" type="primary">rpsK</name>
    <name evidence="7" type="ORF">IAC77_02820</name>
</gene>